<protein>
    <submittedName>
        <fullName evidence="1">Uncharacterized protein</fullName>
    </submittedName>
</protein>
<sequence length="82" mass="9612">MCQSCVNEGYLSQEVFDKVQVFLDQYPTARFGPGHIVLADCNVERHHIEWCLEQTEFKQACRDETLQATKRFLQELKGLLYD</sequence>
<proteinExistence type="predicted"/>
<evidence type="ECO:0000313" key="1">
    <source>
        <dbReference type="EMBL" id="KKM76864.1"/>
    </source>
</evidence>
<reference evidence="1" key="1">
    <citation type="journal article" date="2015" name="Nature">
        <title>Complex archaea that bridge the gap between prokaryotes and eukaryotes.</title>
        <authorList>
            <person name="Spang A."/>
            <person name="Saw J.H."/>
            <person name="Jorgensen S.L."/>
            <person name="Zaremba-Niedzwiedzka K."/>
            <person name="Martijn J."/>
            <person name="Lind A.E."/>
            <person name="van Eijk R."/>
            <person name="Schleper C."/>
            <person name="Guy L."/>
            <person name="Ettema T.J."/>
        </authorList>
    </citation>
    <scope>NUCLEOTIDE SEQUENCE</scope>
</reference>
<dbReference type="AlphaFoldDB" id="A0A0F9K456"/>
<accession>A0A0F9K456</accession>
<comment type="caution">
    <text evidence="1">The sequence shown here is derived from an EMBL/GenBank/DDBJ whole genome shotgun (WGS) entry which is preliminary data.</text>
</comment>
<gene>
    <name evidence="1" type="ORF">LCGC14_1375780</name>
</gene>
<organism evidence="1">
    <name type="scientific">marine sediment metagenome</name>
    <dbReference type="NCBI Taxonomy" id="412755"/>
    <lineage>
        <taxon>unclassified sequences</taxon>
        <taxon>metagenomes</taxon>
        <taxon>ecological metagenomes</taxon>
    </lineage>
</organism>
<dbReference type="EMBL" id="LAZR01008734">
    <property type="protein sequence ID" value="KKM76864.1"/>
    <property type="molecule type" value="Genomic_DNA"/>
</dbReference>
<name>A0A0F9K456_9ZZZZ</name>